<dbReference type="Gene3D" id="1.10.10.60">
    <property type="entry name" value="Homeodomain-like"/>
    <property type="match status" value="1"/>
</dbReference>
<dbReference type="EMBL" id="CAUEEQ010030474">
    <property type="protein sequence ID" value="CAJ0949663.1"/>
    <property type="molecule type" value="Genomic_DNA"/>
</dbReference>
<feature type="domain" description="ELM2" evidence="2">
    <location>
        <begin position="42"/>
        <end position="136"/>
    </location>
</feature>
<dbReference type="PROSITE" id="PS51156">
    <property type="entry name" value="ELM2"/>
    <property type="match status" value="1"/>
</dbReference>
<dbReference type="PROSITE" id="PS51293">
    <property type="entry name" value="SANT"/>
    <property type="match status" value="1"/>
</dbReference>
<evidence type="ECO:0000256" key="1">
    <source>
        <dbReference type="ARBA" id="ARBA00023242"/>
    </source>
</evidence>
<keyword evidence="1" id="KW-0539">Nucleus</keyword>
<dbReference type="InterPro" id="IPR017884">
    <property type="entry name" value="SANT_dom"/>
</dbReference>
<evidence type="ECO:0000259" key="3">
    <source>
        <dbReference type="PROSITE" id="PS51293"/>
    </source>
</evidence>
<comment type="caution">
    <text evidence="4">The sequence shown here is derived from an EMBL/GenBank/DDBJ whole genome shotgun (WGS) entry which is preliminary data.</text>
</comment>
<name>A0ABN9LSM1_9NEOB</name>
<organism evidence="4 5">
    <name type="scientific">Ranitomeya imitator</name>
    <name type="common">mimic poison frog</name>
    <dbReference type="NCBI Taxonomy" id="111125"/>
    <lineage>
        <taxon>Eukaryota</taxon>
        <taxon>Metazoa</taxon>
        <taxon>Chordata</taxon>
        <taxon>Craniata</taxon>
        <taxon>Vertebrata</taxon>
        <taxon>Euteleostomi</taxon>
        <taxon>Amphibia</taxon>
        <taxon>Batrachia</taxon>
        <taxon>Anura</taxon>
        <taxon>Neobatrachia</taxon>
        <taxon>Hyloidea</taxon>
        <taxon>Dendrobatidae</taxon>
        <taxon>Dendrobatinae</taxon>
        <taxon>Ranitomeya</taxon>
    </lineage>
</organism>
<feature type="non-terminal residue" evidence="4">
    <location>
        <position position="172"/>
    </location>
</feature>
<proteinExistence type="predicted"/>
<reference evidence="4" key="1">
    <citation type="submission" date="2023-07" db="EMBL/GenBank/DDBJ databases">
        <authorList>
            <person name="Stuckert A."/>
        </authorList>
    </citation>
    <scope>NUCLEOTIDE SEQUENCE</scope>
</reference>
<keyword evidence="5" id="KW-1185">Reference proteome</keyword>
<accession>A0ABN9LSM1</accession>
<dbReference type="InterPro" id="IPR040138">
    <property type="entry name" value="MIER/MTA"/>
</dbReference>
<dbReference type="Pfam" id="PF01448">
    <property type="entry name" value="ELM2"/>
    <property type="match status" value="1"/>
</dbReference>
<feature type="domain" description="SANT" evidence="3">
    <location>
        <begin position="141"/>
        <end position="172"/>
    </location>
</feature>
<evidence type="ECO:0000313" key="4">
    <source>
        <dbReference type="EMBL" id="CAJ0949663.1"/>
    </source>
</evidence>
<evidence type="ECO:0000259" key="2">
    <source>
        <dbReference type="PROSITE" id="PS51156"/>
    </source>
</evidence>
<dbReference type="InterPro" id="IPR000949">
    <property type="entry name" value="ELM2_dom"/>
</dbReference>
<protein>
    <recommendedName>
        <fullName evidence="6">ELM2 domain-containing protein</fullName>
    </recommendedName>
</protein>
<sequence>MVATPCALFSSEIRRLRCFLSLGADPSLRGAMMGSEKYRYRQEAMFGSEPQLPYLRYTPTGGRDSQEKDQLLWDPNILPEREVENYLSQAAECQHRVGGRYSQNEGTVKDNEQALYELVKCRFNTDEALRRLSFNVKVVQGHLCAWSEEECRSFEQGFRVYGKNFHLIQANK</sequence>
<dbReference type="PANTHER" id="PTHR10865:SF27">
    <property type="entry name" value="MESODERM INDUCTION EARLY RESPONSE PROTEIN 2"/>
    <property type="match status" value="1"/>
</dbReference>
<evidence type="ECO:0008006" key="6">
    <source>
        <dbReference type="Google" id="ProtNLM"/>
    </source>
</evidence>
<evidence type="ECO:0000313" key="5">
    <source>
        <dbReference type="Proteomes" id="UP001176940"/>
    </source>
</evidence>
<gene>
    <name evidence="4" type="ORF">RIMI_LOCUS12697765</name>
</gene>
<dbReference type="PANTHER" id="PTHR10865">
    <property type="entry name" value="METASTASIS-ASSOCIATED PROTEIN AND MESODERM INDUCTION EARLY RESPONSE PROTEIN"/>
    <property type="match status" value="1"/>
</dbReference>
<dbReference type="Proteomes" id="UP001176940">
    <property type="component" value="Unassembled WGS sequence"/>
</dbReference>